<dbReference type="EMBL" id="JAODUO010001690">
    <property type="protein sequence ID" value="KAK2159774.1"/>
    <property type="molecule type" value="Genomic_DNA"/>
</dbReference>
<sequence>MFGKKKKRPYISNPSNFEHRVHTGFDSSQGKFVGLPLQWAGVVEAVKAARPKPIIDPSLITATEMQPLKTIVRGTSQTGLQNGTPQSDMQRINVARSNSLRQQSPQPYRGNNFTPTGVPPTVREYEPQGPPRPQPPQGYNQYPYGHPQQGPPPEYYNSMSREKPPVADYRDYRDGREPREGRHPREMMPRQYPQGYPGEYPSKEGPPDYGREYGRMRDDGSLQRPREREMRPQQMPRSPSATIPPGGHYQNYGPAVINGGMAGAPTSSLQRKPEYDDHGGFQPQVPGAAQHYDRGVSVVNNNNYKPPPNNGVQGRHMSPNMSPHQPPQQQAPPRQLSPPHSPASSQGSMMKVPSSPRHQAEQPRLSHEQFRAALQMVVSPGDPRENLDNFIKIGEGSTGIVCIATERATGRQVAVKKMDLRKQQRRELLFNEVVIMRDYHHPNIVDMYDSFLVGDELWVVMEFLEGGALTDIVTHSRMDEQQIATVCKACLKALTFLHTNGVIHRDIKSDSILLSHDGKVKLSDFGFCAQVSADLPKRKSLVGTPYWMAPEVISRLPYGQEVDIWSLGIMVIEMVDGEPPFFNEPPLQAMRRIRDMPPPKLKNTHRVSPRLQGFIEKMLVRDPQQRASAFDLLQHPFLRQAGQYSCLVPLMRSFRHSPC</sequence>
<dbReference type="Gene3D" id="3.90.810.10">
    <property type="entry name" value="CRIB domain"/>
    <property type="match status" value="1"/>
</dbReference>
<dbReference type="EC" id="2.7.11.1" evidence="1"/>
<reference evidence="11" key="1">
    <citation type="journal article" date="2023" name="Mol. Biol. Evol.">
        <title>Third-Generation Sequencing Reveals the Adaptive Role of the Epigenome in Three Deep-Sea Polychaetes.</title>
        <authorList>
            <person name="Perez M."/>
            <person name="Aroh O."/>
            <person name="Sun Y."/>
            <person name="Lan Y."/>
            <person name="Juniper S.K."/>
            <person name="Young C.R."/>
            <person name="Angers B."/>
            <person name="Qian P.Y."/>
        </authorList>
    </citation>
    <scope>NUCLEOTIDE SEQUENCE</scope>
    <source>
        <strain evidence="11">R07B-5</strain>
    </source>
</reference>
<dbReference type="GO" id="GO:0004674">
    <property type="term" value="F:protein serine/threonine kinase activity"/>
    <property type="evidence" value="ECO:0007669"/>
    <property type="project" value="UniProtKB-KW"/>
</dbReference>
<evidence type="ECO:0000259" key="10">
    <source>
        <dbReference type="PROSITE" id="PS50108"/>
    </source>
</evidence>
<feature type="binding site" evidence="7">
    <location>
        <position position="417"/>
    </location>
    <ligand>
        <name>ATP</name>
        <dbReference type="ChEBI" id="CHEBI:30616"/>
    </ligand>
</feature>
<feature type="compositionally biased region" description="Basic and acidic residues" evidence="8">
    <location>
        <begin position="160"/>
        <end position="188"/>
    </location>
</feature>
<evidence type="ECO:0000313" key="11">
    <source>
        <dbReference type="EMBL" id="KAK2159774.1"/>
    </source>
</evidence>
<keyword evidence="2" id="KW-0723">Serine/threonine-protein kinase</keyword>
<feature type="compositionally biased region" description="Polar residues" evidence="8">
    <location>
        <begin position="98"/>
        <end position="115"/>
    </location>
</feature>
<evidence type="ECO:0000256" key="5">
    <source>
        <dbReference type="ARBA" id="ARBA00022777"/>
    </source>
</evidence>
<evidence type="ECO:0000256" key="1">
    <source>
        <dbReference type="ARBA" id="ARBA00012513"/>
    </source>
</evidence>
<evidence type="ECO:0000256" key="7">
    <source>
        <dbReference type="PROSITE-ProRule" id="PRU10141"/>
    </source>
</evidence>
<accession>A0AAD9NA76</accession>
<dbReference type="Gene3D" id="1.10.510.10">
    <property type="entry name" value="Transferase(Phosphotransferase) domain 1"/>
    <property type="match status" value="1"/>
</dbReference>
<evidence type="ECO:0000313" key="12">
    <source>
        <dbReference type="Proteomes" id="UP001209878"/>
    </source>
</evidence>
<protein>
    <recommendedName>
        <fullName evidence="1">non-specific serine/threonine protein kinase</fullName>
        <ecNumber evidence="1">2.7.11.1</ecNumber>
    </recommendedName>
</protein>
<dbReference type="InterPro" id="IPR000095">
    <property type="entry name" value="CRIB_dom"/>
</dbReference>
<feature type="compositionally biased region" description="Basic and acidic residues" evidence="8">
    <location>
        <begin position="201"/>
        <end position="231"/>
    </location>
</feature>
<dbReference type="Pfam" id="PF00069">
    <property type="entry name" value="Pkinase"/>
    <property type="match status" value="1"/>
</dbReference>
<comment type="caution">
    <text evidence="11">The sequence shown here is derived from an EMBL/GenBank/DDBJ whole genome shotgun (WGS) entry which is preliminary data.</text>
</comment>
<dbReference type="GO" id="GO:0005524">
    <property type="term" value="F:ATP binding"/>
    <property type="evidence" value="ECO:0007669"/>
    <property type="project" value="UniProtKB-UniRule"/>
</dbReference>
<dbReference type="CDD" id="cd01093">
    <property type="entry name" value="CRIB_PAK_like"/>
    <property type="match status" value="1"/>
</dbReference>
<dbReference type="InterPro" id="IPR051931">
    <property type="entry name" value="PAK3-like"/>
</dbReference>
<evidence type="ECO:0000256" key="4">
    <source>
        <dbReference type="ARBA" id="ARBA00022741"/>
    </source>
</evidence>
<dbReference type="Proteomes" id="UP001209878">
    <property type="component" value="Unassembled WGS sequence"/>
</dbReference>
<dbReference type="CDD" id="cd06648">
    <property type="entry name" value="STKc_PAK_II"/>
    <property type="match status" value="1"/>
</dbReference>
<evidence type="ECO:0000256" key="2">
    <source>
        <dbReference type="ARBA" id="ARBA00022527"/>
    </source>
</evidence>
<proteinExistence type="predicted"/>
<feature type="region of interest" description="Disordered" evidence="8">
    <location>
        <begin position="98"/>
        <end position="365"/>
    </location>
</feature>
<dbReference type="PROSITE" id="PS50108">
    <property type="entry name" value="CRIB"/>
    <property type="match status" value="1"/>
</dbReference>
<feature type="domain" description="Protein kinase" evidence="9">
    <location>
        <begin position="387"/>
        <end position="638"/>
    </location>
</feature>
<evidence type="ECO:0000256" key="6">
    <source>
        <dbReference type="ARBA" id="ARBA00022840"/>
    </source>
</evidence>
<dbReference type="InterPro" id="IPR017441">
    <property type="entry name" value="Protein_kinase_ATP_BS"/>
</dbReference>
<evidence type="ECO:0000256" key="8">
    <source>
        <dbReference type="SAM" id="MobiDB-lite"/>
    </source>
</evidence>
<name>A0AAD9NA76_RIDPI</name>
<dbReference type="PROSITE" id="PS50011">
    <property type="entry name" value="PROTEIN_KINASE_DOM"/>
    <property type="match status" value="1"/>
</dbReference>
<evidence type="ECO:0000259" key="9">
    <source>
        <dbReference type="PROSITE" id="PS50011"/>
    </source>
</evidence>
<keyword evidence="3" id="KW-0808">Transferase</keyword>
<dbReference type="AlphaFoldDB" id="A0AAD9NA76"/>
<gene>
    <name evidence="11" type="ORF">NP493_1692g00013</name>
</gene>
<keyword evidence="6 7" id="KW-0067">ATP-binding</keyword>
<dbReference type="SMART" id="SM00285">
    <property type="entry name" value="PBD"/>
    <property type="match status" value="1"/>
</dbReference>
<dbReference type="Gene3D" id="3.30.200.20">
    <property type="entry name" value="Phosphorylase Kinase, domain 1"/>
    <property type="match status" value="1"/>
</dbReference>
<dbReference type="PANTHER" id="PTHR45832">
    <property type="entry name" value="SERINE/THREONINE-PROTEIN KINASE SAMKA-RELATED-RELATED"/>
    <property type="match status" value="1"/>
</dbReference>
<feature type="compositionally biased region" description="Low complexity" evidence="8">
    <location>
        <begin position="137"/>
        <end position="148"/>
    </location>
</feature>
<keyword evidence="12" id="KW-1185">Reference proteome</keyword>
<keyword evidence="4 7" id="KW-0547">Nucleotide-binding</keyword>
<feature type="domain" description="CRIB" evidence="10">
    <location>
        <begin position="11"/>
        <end position="24"/>
    </location>
</feature>
<feature type="compositionally biased region" description="Pro residues" evidence="8">
    <location>
        <begin position="324"/>
        <end position="341"/>
    </location>
</feature>
<organism evidence="11 12">
    <name type="scientific">Ridgeia piscesae</name>
    <name type="common">Tubeworm</name>
    <dbReference type="NCBI Taxonomy" id="27915"/>
    <lineage>
        <taxon>Eukaryota</taxon>
        <taxon>Metazoa</taxon>
        <taxon>Spiralia</taxon>
        <taxon>Lophotrochozoa</taxon>
        <taxon>Annelida</taxon>
        <taxon>Polychaeta</taxon>
        <taxon>Sedentaria</taxon>
        <taxon>Canalipalpata</taxon>
        <taxon>Sabellida</taxon>
        <taxon>Siboglinidae</taxon>
        <taxon>Ridgeia</taxon>
    </lineage>
</organism>
<dbReference type="InterPro" id="IPR000719">
    <property type="entry name" value="Prot_kinase_dom"/>
</dbReference>
<dbReference type="Pfam" id="PF00786">
    <property type="entry name" value="PBD"/>
    <property type="match status" value="1"/>
</dbReference>
<dbReference type="FunFam" id="1.10.510.10:FF:000073">
    <property type="entry name" value="Non-specific serine/threonine protein kinase"/>
    <property type="match status" value="1"/>
</dbReference>
<dbReference type="PANTHER" id="PTHR45832:SF8">
    <property type="entry name" value="PROTEIN KINASE DOMAIN-CONTAINING PROTEIN"/>
    <property type="match status" value="1"/>
</dbReference>
<dbReference type="FunFam" id="3.30.200.20:FF:000141">
    <property type="entry name" value="Non-specific serine/threonine protein kinase"/>
    <property type="match status" value="1"/>
</dbReference>
<dbReference type="InterPro" id="IPR033923">
    <property type="entry name" value="PAK_BD"/>
</dbReference>
<dbReference type="InterPro" id="IPR011009">
    <property type="entry name" value="Kinase-like_dom_sf"/>
</dbReference>
<dbReference type="InterPro" id="IPR036936">
    <property type="entry name" value="CRIB_dom_sf"/>
</dbReference>
<evidence type="ECO:0000256" key="3">
    <source>
        <dbReference type="ARBA" id="ARBA00022679"/>
    </source>
</evidence>
<dbReference type="SUPFAM" id="SSF56112">
    <property type="entry name" value="Protein kinase-like (PK-like)"/>
    <property type="match status" value="1"/>
</dbReference>
<keyword evidence="5" id="KW-0418">Kinase</keyword>
<dbReference type="PROSITE" id="PS00107">
    <property type="entry name" value="PROTEIN_KINASE_ATP"/>
    <property type="match status" value="1"/>
</dbReference>